<evidence type="ECO:0000256" key="8">
    <source>
        <dbReference type="ARBA" id="ARBA00023136"/>
    </source>
</evidence>
<keyword evidence="4 12" id="KW-0812">Transmembrane</keyword>
<keyword evidence="3 12" id="KW-1003">Cell membrane</keyword>
<comment type="caution">
    <text evidence="14">The sequence shown here is derived from an EMBL/GenBank/DDBJ whole genome shotgun (WGS) entry which is preliminary data.</text>
</comment>
<dbReference type="GO" id="GO:0015031">
    <property type="term" value="P:protein transport"/>
    <property type="evidence" value="ECO:0007669"/>
    <property type="project" value="UniProtKB-KW"/>
</dbReference>
<evidence type="ECO:0000256" key="12">
    <source>
        <dbReference type="HAMAP-Rule" id="MF_01811"/>
    </source>
</evidence>
<dbReference type="InterPro" id="IPR023060">
    <property type="entry name" value="YidC/YidC1/YidC2_Firmicutes"/>
</dbReference>
<evidence type="ECO:0000256" key="3">
    <source>
        <dbReference type="ARBA" id="ARBA00022475"/>
    </source>
</evidence>
<protein>
    <recommendedName>
        <fullName evidence="12">Membrane protein insertase YidC</fullName>
    </recommendedName>
    <alternativeName>
        <fullName evidence="12">Foldase YidC</fullName>
    </alternativeName>
    <alternativeName>
        <fullName evidence="12">Membrane integrase YidC</fullName>
    </alternativeName>
    <alternativeName>
        <fullName evidence="12">Membrane protein YidC</fullName>
    </alternativeName>
</protein>
<feature type="transmembrane region" description="Helical" evidence="12">
    <location>
        <begin position="155"/>
        <end position="179"/>
    </location>
</feature>
<feature type="domain" description="Membrane insertase YidC/Oxa/ALB C-terminal" evidence="13">
    <location>
        <begin position="83"/>
        <end position="268"/>
    </location>
</feature>
<keyword evidence="9" id="KW-0564">Palmitate</keyword>
<dbReference type="PANTHER" id="PTHR12428:SF65">
    <property type="entry name" value="CYTOCHROME C OXIDASE ASSEMBLY PROTEIN COX18, MITOCHONDRIAL"/>
    <property type="match status" value="1"/>
</dbReference>
<feature type="transmembrane region" description="Helical" evidence="12">
    <location>
        <begin position="191"/>
        <end position="211"/>
    </location>
</feature>
<sequence length="287" mass="32476">MIRKSLIHSFFLVKIWNENGGVSLKRSSKQLLLFIVLTISTIMLSACSSSTQGNSSNGFFHHYIVEPFANLIHGTAVLFNGSYGLAIILITLVIRLILMPLMLKQYKKQQIMKEKMQIIKPEMEKIQKKLKTTKDQKEQQTLQAEMMGLYKTHGVNPLSMGCLPIIIQMPVLMGFYYAIRGSKEIATHTFLWFNLGHSDLILTAIAGIVYYLQFRVSQQSLPEEQQKQMRIMGLISPIMIVMVSLNAPAALPLYWTVGGIFLILQSMLGKKLYPSNTDANTKLESEK</sequence>
<dbReference type="GO" id="GO:0005886">
    <property type="term" value="C:plasma membrane"/>
    <property type="evidence" value="ECO:0007669"/>
    <property type="project" value="UniProtKB-SubCell"/>
</dbReference>
<reference evidence="14 15" key="1">
    <citation type="journal article" date="2003" name="Int. J. Syst. Evol. Microbiol.">
        <title>Bacillus nealsonii sp. nov., isolated from a spacecraft-assembly facility, whose spores are gamma-radiation resistant.</title>
        <authorList>
            <person name="Venkateswaran K."/>
            <person name="Kempf M."/>
            <person name="Chen F."/>
            <person name="Satomi M."/>
            <person name="Nicholson W."/>
            <person name="Kern R."/>
        </authorList>
    </citation>
    <scope>NUCLEOTIDE SEQUENCE [LARGE SCALE GENOMIC DNA]</scope>
    <source>
        <strain evidence="14 15">FO-92</strain>
    </source>
</reference>
<keyword evidence="10 12" id="KW-0143">Chaperone</keyword>
<evidence type="ECO:0000256" key="4">
    <source>
        <dbReference type="ARBA" id="ARBA00022692"/>
    </source>
</evidence>
<dbReference type="InterPro" id="IPR047196">
    <property type="entry name" value="YidC_ALB_C"/>
</dbReference>
<dbReference type="AlphaFoldDB" id="A0A2N0YW98"/>
<dbReference type="InterPro" id="IPR028055">
    <property type="entry name" value="YidC/Oxa/ALB_C"/>
</dbReference>
<dbReference type="PANTHER" id="PTHR12428">
    <property type="entry name" value="OXA1"/>
    <property type="match status" value="1"/>
</dbReference>
<evidence type="ECO:0000256" key="6">
    <source>
        <dbReference type="ARBA" id="ARBA00022927"/>
    </source>
</evidence>
<feature type="transmembrane region" description="Helical" evidence="12">
    <location>
        <begin position="71"/>
        <end position="98"/>
    </location>
</feature>
<evidence type="ECO:0000256" key="10">
    <source>
        <dbReference type="ARBA" id="ARBA00023186"/>
    </source>
</evidence>
<dbReference type="Pfam" id="PF02096">
    <property type="entry name" value="60KD_IMP"/>
    <property type="match status" value="1"/>
</dbReference>
<dbReference type="GO" id="GO:0051205">
    <property type="term" value="P:protein insertion into membrane"/>
    <property type="evidence" value="ECO:0007669"/>
    <property type="project" value="TreeGrafter"/>
</dbReference>
<evidence type="ECO:0000313" key="14">
    <source>
        <dbReference type="EMBL" id="PKG21530.1"/>
    </source>
</evidence>
<comment type="subcellular location">
    <subcellularLocation>
        <location evidence="1 12">Cell membrane</location>
        <topology evidence="1 12">Multi-pass membrane protein</topology>
    </subcellularLocation>
</comment>
<dbReference type="InterPro" id="IPR001708">
    <property type="entry name" value="YidC/ALB3/OXA1/COX18"/>
</dbReference>
<keyword evidence="8 12" id="KW-0472">Membrane</keyword>
<name>A0A2N0YW98_9BACI</name>
<keyword evidence="11" id="KW-0449">Lipoprotein</keyword>
<dbReference type="HAMAP" id="MF_01811">
    <property type="entry name" value="YidC_type2"/>
    <property type="match status" value="1"/>
</dbReference>
<evidence type="ECO:0000256" key="5">
    <source>
        <dbReference type="ARBA" id="ARBA00022729"/>
    </source>
</evidence>
<keyword evidence="6 12" id="KW-0653">Protein transport</keyword>
<dbReference type="GO" id="GO:0032977">
    <property type="term" value="F:membrane insertase activity"/>
    <property type="evidence" value="ECO:0007669"/>
    <property type="project" value="InterPro"/>
</dbReference>
<comment type="similarity">
    <text evidence="12">Belongs to the OXA1/ALB3/YidC family. Type 2 subfamily.</text>
</comment>
<proteinExistence type="inferred from homology"/>
<gene>
    <name evidence="12" type="primary">yidC</name>
    <name evidence="14" type="ORF">CWS01_21890</name>
</gene>
<evidence type="ECO:0000256" key="9">
    <source>
        <dbReference type="ARBA" id="ARBA00023139"/>
    </source>
</evidence>
<feature type="transmembrane region" description="Helical" evidence="12">
    <location>
        <begin position="231"/>
        <end position="247"/>
    </location>
</feature>
<dbReference type="Proteomes" id="UP000233375">
    <property type="component" value="Unassembled WGS sequence"/>
</dbReference>
<evidence type="ECO:0000256" key="11">
    <source>
        <dbReference type="ARBA" id="ARBA00023288"/>
    </source>
</evidence>
<keyword evidence="15" id="KW-1185">Reference proteome</keyword>
<dbReference type="OrthoDB" id="9780552at2"/>
<comment type="function">
    <text evidence="12">Required for the insertion and/or proper folding and/or complex formation of integral membrane proteins into the membrane. Involved in integration of membrane proteins that insert both dependently and independently of the Sec translocase complex, as well as at least some lipoproteins.</text>
</comment>
<evidence type="ECO:0000259" key="13">
    <source>
        <dbReference type="Pfam" id="PF02096"/>
    </source>
</evidence>
<evidence type="ECO:0000313" key="15">
    <source>
        <dbReference type="Proteomes" id="UP000233375"/>
    </source>
</evidence>
<evidence type="ECO:0000256" key="7">
    <source>
        <dbReference type="ARBA" id="ARBA00022989"/>
    </source>
</evidence>
<feature type="transmembrane region" description="Helical" evidence="12">
    <location>
        <begin position="31"/>
        <end position="51"/>
    </location>
</feature>
<dbReference type="NCBIfam" id="TIGR03592">
    <property type="entry name" value="yidC_oxa1_cterm"/>
    <property type="match status" value="1"/>
</dbReference>
<keyword evidence="2 12" id="KW-0813">Transport</keyword>
<dbReference type="EMBL" id="PISE01000078">
    <property type="protein sequence ID" value="PKG21530.1"/>
    <property type="molecule type" value="Genomic_DNA"/>
</dbReference>
<organism evidence="14 15">
    <name type="scientific">Niallia nealsonii</name>
    <dbReference type="NCBI Taxonomy" id="115979"/>
    <lineage>
        <taxon>Bacteria</taxon>
        <taxon>Bacillati</taxon>
        <taxon>Bacillota</taxon>
        <taxon>Bacilli</taxon>
        <taxon>Bacillales</taxon>
        <taxon>Bacillaceae</taxon>
        <taxon>Niallia</taxon>
    </lineage>
</organism>
<keyword evidence="7 12" id="KW-1133">Transmembrane helix</keyword>
<keyword evidence="5 12" id="KW-0732">Signal</keyword>
<accession>A0A2N0YW98</accession>
<evidence type="ECO:0000256" key="1">
    <source>
        <dbReference type="ARBA" id="ARBA00004651"/>
    </source>
</evidence>
<evidence type="ECO:0000256" key="2">
    <source>
        <dbReference type="ARBA" id="ARBA00022448"/>
    </source>
</evidence>
<dbReference type="CDD" id="cd20070">
    <property type="entry name" value="5TM_YidC_Alb3"/>
    <property type="match status" value="1"/>
</dbReference>